<dbReference type="GO" id="GO:0016020">
    <property type="term" value="C:membrane"/>
    <property type="evidence" value="ECO:0007669"/>
    <property type="project" value="UniProtKB-SubCell"/>
</dbReference>
<comment type="subcellular location">
    <subcellularLocation>
        <location evidence="1">Membrane</location>
    </subcellularLocation>
</comment>
<name>A0A7S0L8R7_9EUKA</name>
<feature type="transmembrane region" description="Helical" evidence="7">
    <location>
        <begin position="165"/>
        <end position="182"/>
    </location>
</feature>
<keyword evidence="6 7" id="KW-0472">Membrane</keyword>
<keyword evidence="3 7" id="KW-0812">Transmembrane</keyword>
<organism evidence="9">
    <name type="scientific">Coccolithus braarudii</name>
    <dbReference type="NCBI Taxonomy" id="221442"/>
    <lineage>
        <taxon>Eukaryota</taxon>
        <taxon>Haptista</taxon>
        <taxon>Haptophyta</taxon>
        <taxon>Prymnesiophyceae</taxon>
        <taxon>Coccolithales</taxon>
        <taxon>Coccolithaceae</taxon>
        <taxon>Coccolithus</taxon>
    </lineage>
</organism>
<feature type="domain" description="Cytochrome b561" evidence="8">
    <location>
        <begin position="35"/>
        <end position="158"/>
    </location>
</feature>
<dbReference type="Pfam" id="PF03188">
    <property type="entry name" value="Cytochrom_B561"/>
    <property type="match status" value="1"/>
</dbReference>
<feature type="transmembrane region" description="Helical" evidence="7">
    <location>
        <begin position="141"/>
        <end position="159"/>
    </location>
</feature>
<protein>
    <recommendedName>
        <fullName evidence="8">Cytochrome b561 domain-containing protein</fullName>
    </recommendedName>
</protein>
<evidence type="ECO:0000256" key="2">
    <source>
        <dbReference type="ARBA" id="ARBA00022448"/>
    </source>
</evidence>
<dbReference type="EMBL" id="HBEY01012821">
    <property type="protein sequence ID" value="CAD8602844.1"/>
    <property type="molecule type" value="Transcribed_RNA"/>
</dbReference>
<gene>
    <name evidence="9" type="ORF">CPEL01642_LOCUS6177</name>
</gene>
<feature type="transmembrane region" description="Helical" evidence="7">
    <location>
        <begin position="7"/>
        <end position="26"/>
    </location>
</feature>
<evidence type="ECO:0000256" key="1">
    <source>
        <dbReference type="ARBA" id="ARBA00004370"/>
    </source>
</evidence>
<dbReference type="InterPro" id="IPR006593">
    <property type="entry name" value="Cyt_b561/ferric_Rdtase_TM"/>
</dbReference>
<keyword evidence="2" id="KW-0813">Transport</keyword>
<sequence>MAVVTLSAKGVGAGLLCVSLTAAWYIGRPLRWFSLHPLGMLLAYATVACAGIQYKKAGGRLNTVAHARLMMGATLAGLGGWYVVYEQKRMLGKPHNTSWHSWMGVAVLLSYVVTACGSWWALHPDTGALKASKTIRRGHKLASRALTLLAWTTLLTGWYKMDETTAVWLAFPGTVALAYTVLL</sequence>
<evidence type="ECO:0000256" key="3">
    <source>
        <dbReference type="ARBA" id="ARBA00022692"/>
    </source>
</evidence>
<dbReference type="Gene3D" id="1.20.120.1770">
    <property type="match status" value="1"/>
</dbReference>
<evidence type="ECO:0000256" key="4">
    <source>
        <dbReference type="ARBA" id="ARBA00022982"/>
    </source>
</evidence>
<feature type="transmembrane region" description="Helical" evidence="7">
    <location>
        <begin position="32"/>
        <end position="52"/>
    </location>
</feature>
<accession>A0A7S0L8R7</accession>
<evidence type="ECO:0000256" key="7">
    <source>
        <dbReference type="SAM" id="Phobius"/>
    </source>
</evidence>
<keyword evidence="4" id="KW-0249">Electron transport</keyword>
<proteinExistence type="predicted"/>
<evidence type="ECO:0000256" key="5">
    <source>
        <dbReference type="ARBA" id="ARBA00022989"/>
    </source>
</evidence>
<dbReference type="AlphaFoldDB" id="A0A7S0L8R7"/>
<feature type="transmembrane region" description="Helical" evidence="7">
    <location>
        <begin position="64"/>
        <end position="84"/>
    </location>
</feature>
<evidence type="ECO:0000313" key="9">
    <source>
        <dbReference type="EMBL" id="CAD8602844.1"/>
    </source>
</evidence>
<reference evidence="9" key="1">
    <citation type="submission" date="2021-01" db="EMBL/GenBank/DDBJ databases">
        <authorList>
            <person name="Corre E."/>
            <person name="Pelletier E."/>
            <person name="Niang G."/>
            <person name="Scheremetjew M."/>
            <person name="Finn R."/>
            <person name="Kale V."/>
            <person name="Holt S."/>
            <person name="Cochrane G."/>
            <person name="Meng A."/>
            <person name="Brown T."/>
            <person name="Cohen L."/>
        </authorList>
    </citation>
    <scope>NUCLEOTIDE SEQUENCE</scope>
    <source>
        <strain evidence="9">PLY182g</strain>
    </source>
</reference>
<feature type="transmembrane region" description="Helical" evidence="7">
    <location>
        <begin position="99"/>
        <end position="121"/>
    </location>
</feature>
<evidence type="ECO:0000259" key="8">
    <source>
        <dbReference type="Pfam" id="PF03188"/>
    </source>
</evidence>
<evidence type="ECO:0000256" key="6">
    <source>
        <dbReference type="ARBA" id="ARBA00023136"/>
    </source>
</evidence>
<keyword evidence="5 7" id="KW-1133">Transmembrane helix</keyword>